<feature type="domain" description="Alpha/beta hydrolase fold-3" evidence="2">
    <location>
        <begin position="87"/>
        <end position="148"/>
    </location>
</feature>
<dbReference type="EMBL" id="KN639518">
    <property type="protein sequence ID" value="KHN48485.1"/>
    <property type="molecule type" value="Genomic_DNA"/>
</dbReference>
<accession>A0A0B2SUD7</accession>
<dbReference type="AlphaFoldDB" id="A0A0B2SUD7"/>
<dbReference type="PANTHER" id="PTHR23024:SF135">
    <property type="entry name" value="CELL DEATH ASSOCIATED PROTEIN"/>
    <property type="match status" value="1"/>
</dbReference>
<name>A0A0B2SUD7_GLYSO</name>
<protein>
    <submittedName>
        <fullName evidence="3">Putative carboxylesterase 12</fullName>
        <ecNumber evidence="3">3.-.-.-</ecNumber>
    </submittedName>
</protein>
<proteinExistence type="inferred from homology"/>
<dbReference type="Pfam" id="PF07859">
    <property type="entry name" value="Abhydrolase_3"/>
    <property type="match status" value="1"/>
</dbReference>
<evidence type="ECO:0000313" key="3">
    <source>
        <dbReference type="EMBL" id="KHN48485.1"/>
    </source>
</evidence>
<dbReference type="GO" id="GO:0016787">
    <property type="term" value="F:hydrolase activity"/>
    <property type="evidence" value="ECO:0007669"/>
    <property type="project" value="UniProtKB-KW"/>
</dbReference>
<dbReference type="PANTHER" id="PTHR23024">
    <property type="entry name" value="ARYLACETAMIDE DEACETYLASE"/>
    <property type="match status" value="1"/>
</dbReference>
<sequence length="300" mass="33183">MVQEKKLVDEVSGWLKIYDDGSVDRTWSRQDQFKFMVERVPPHKKFIDGVAVRNVIITNQCVRLYPPEIKSKDSQKLPIVLHFHGLVSPFLRRAPEHRLLAAIDDGFDTLIWLQTVAQSGSFEPWLEQHGDFNRVFLIGDSSGGNSMHEPVRDGNSAITVFNVGHARQVLSIGTAGRGHQGPPLHVPDGHGSATAQRAETVAVAAVRGGDGLREGHGDGVLNNRLFFLDKAISRRISSNTLVKGSKQRPSSCMLAMTDGLCCGGCCSVSMFVAEQDVTTTLGWVANHVRQIFEFAWYQFM</sequence>
<reference evidence="3" key="1">
    <citation type="submission" date="2014-07" db="EMBL/GenBank/DDBJ databases">
        <title>Identification of a novel salt tolerance gene in wild soybean by whole-genome sequencing.</title>
        <authorList>
            <person name="Lam H.-M."/>
            <person name="Qi X."/>
            <person name="Li M.-W."/>
            <person name="Liu X."/>
            <person name="Xie M."/>
            <person name="Ni M."/>
            <person name="Xu X."/>
        </authorList>
    </citation>
    <scope>NUCLEOTIDE SEQUENCE [LARGE SCALE GENOMIC DNA]</scope>
    <source>
        <tissue evidence="3">Root</tissue>
    </source>
</reference>
<dbReference type="InterPro" id="IPR013094">
    <property type="entry name" value="AB_hydrolase_3"/>
</dbReference>
<dbReference type="InterPro" id="IPR029058">
    <property type="entry name" value="AB_hydrolase_fold"/>
</dbReference>
<dbReference type="InterPro" id="IPR050466">
    <property type="entry name" value="Carboxylest/Gibb_receptor"/>
</dbReference>
<organism evidence="3">
    <name type="scientific">Glycine soja</name>
    <name type="common">Wild soybean</name>
    <dbReference type="NCBI Taxonomy" id="3848"/>
    <lineage>
        <taxon>Eukaryota</taxon>
        <taxon>Viridiplantae</taxon>
        <taxon>Streptophyta</taxon>
        <taxon>Embryophyta</taxon>
        <taxon>Tracheophyta</taxon>
        <taxon>Spermatophyta</taxon>
        <taxon>Magnoliopsida</taxon>
        <taxon>eudicotyledons</taxon>
        <taxon>Gunneridae</taxon>
        <taxon>Pentapetalae</taxon>
        <taxon>rosids</taxon>
        <taxon>fabids</taxon>
        <taxon>Fabales</taxon>
        <taxon>Fabaceae</taxon>
        <taxon>Papilionoideae</taxon>
        <taxon>50 kb inversion clade</taxon>
        <taxon>NPAAA clade</taxon>
        <taxon>indigoferoid/millettioid clade</taxon>
        <taxon>Phaseoleae</taxon>
        <taxon>Glycine</taxon>
        <taxon>Glycine subgen. Soja</taxon>
    </lineage>
</organism>
<dbReference type="Gene3D" id="3.40.50.1820">
    <property type="entry name" value="alpha/beta hydrolase"/>
    <property type="match status" value="1"/>
</dbReference>
<comment type="similarity">
    <text evidence="1">Belongs to the 'GDXG' lipolytic enzyme family.</text>
</comment>
<dbReference type="Proteomes" id="UP000053555">
    <property type="component" value="Unassembled WGS sequence"/>
</dbReference>
<evidence type="ECO:0000256" key="1">
    <source>
        <dbReference type="ARBA" id="ARBA00010515"/>
    </source>
</evidence>
<dbReference type="SUPFAM" id="SSF53474">
    <property type="entry name" value="alpha/beta-Hydrolases"/>
    <property type="match status" value="1"/>
</dbReference>
<dbReference type="EC" id="3.-.-.-" evidence="3"/>
<gene>
    <name evidence="3" type="ORF">glysoja_040616</name>
</gene>
<keyword evidence="3" id="KW-0378">Hydrolase</keyword>
<evidence type="ECO:0000259" key="2">
    <source>
        <dbReference type="Pfam" id="PF07859"/>
    </source>
</evidence>